<dbReference type="InterPro" id="IPR018666">
    <property type="entry name" value="DUF2125"/>
</dbReference>
<accession>A0A8J3EFT1</accession>
<sequence length="506" mass="53509">MKRTSLAVLAASVSVLALPAQADVTPEEVWQDMSRSLDGFGYALEAGTTRSGDVLTVSDIRMISELPEDEGTFTVSMPGMDLEEAGDGSVRVVLPDVLPLTIEVRPNEGETMDLQIDYRPEEFDMVASGDPDAIDYDFSAARLVLELARLVVDGTEIPREGARGLVSMDTLDGTATSRRDGDMQRMEKSLNIASVAYDIFGSDETGANGGSAIGSAESVEVSSIMARPVDMAPDVENPMAAGLEASGSIEIGPGRSEMTFTEEGSATTITSSSDGSGLRYSASQDGLSYDAGAQRVSWEAQTPEFPFPLSAEMNEVTAHALVPVSASDEPQDMAFGVNFGGLTLSDMIWNMFDPEAVMPRDPMTVMLDLSGQVTPYIDFFDPTQLATLEGGNTKPGELNALTLNDLTIEAGGAKLTGTGDFTFDNDDLESFDGMPAPTGTLELQADGANGLIDRLIELGVVSEQDAMGARMMLAMFTVSGSDPDSVSSTIEINDSGQILANGQRVK</sequence>
<feature type="region of interest" description="Disordered" evidence="1">
    <location>
        <begin position="247"/>
        <end position="278"/>
    </location>
</feature>
<keyword evidence="4" id="KW-1185">Reference proteome</keyword>
<dbReference type="AlphaFoldDB" id="A0A8J3EFT1"/>
<evidence type="ECO:0008006" key="5">
    <source>
        <dbReference type="Google" id="ProtNLM"/>
    </source>
</evidence>
<evidence type="ECO:0000256" key="1">
    <source>
        <dbReference type="SAM" id="MobiDB-lite"/>
    </source>
</evidence>
<organism evidence="3 4">
    <name type="scientific">Salipiger pallidus</name>
    <dbReference type="NCBI Taxonomy" id="1775170"/>
    <lineage>
        <taxon>Bacteria</taxon>
        <taxon>Pseudomonadati</taxon>
        <taxon>Pseudomonadota</taxon>
        <taxon>Alphaproteobacteria</taxon>
        <taxon>Rhodobacterales</taxon>
        <taxon>Roseobacteraceae</taxon>
        <taxon>Salipiger</taxon>
    </lineage>
</organism>
<reference evidence="3" key="1">
    <citation type="journal article" date="2014" name="Int. J. Syst. Evol. Microbiol.">
        <title>Complete genome sequence of Corynebacterium casei LMG S-19264T (=DSM 44701T), isolated from a smear-ripened cheese.</title>
        <authorList>
            <consortium name="US DOE Joint Genome Institute (JGI-PGF)"/>
            <person name="Walter F."/>
            <person name="Albersmeier A."/>
            <person name="Kalinowski J."/>
            <person name="Ruckert C."/>
        </authorList>
    </citation>
    <scope>NUCLEOTIDE SEQUENCE</scope>
    <source>
        <strain evidence="3">CGMCC 1.15762</strain>
    </source>
</reference>
<comment type="caution">
    <text evidence="3">The sequence shown here is derived from an EMBL/GenBank/DDBJ whole genome shotgun (WGS) entry which is preliminary data.</text>
</comment>
<dbReference type="RefSeq" id="WP_188789479.1">
    <property type="nucleotide sequence ID" value="NZ_BMJV01000002.1"/>
</dbReference>
<evidence type="ECO:0000313" key="4">
    <source>
        <dbReference type="Proteomes" id="UP000617145"/>
    </source>
</evidence>
<evidence type="ECO:0000313" key="3">
    <source>
        <dbReference type="EMBL" id="GGG67853.1"/>
    </source>
</evidence>
<feature type="chain" id="PRO_5035284185" description="DUF2125 domain-containing protein" evidence="2">
    <location>
        <begin position="23"/>
        <end position="506"/>
    </location>
</feature>
<protein>
    <recommendedName>
        <fullName evidence="5">DUF2125 domain-containing protein</fullName>
    </recommendedName>
</protein>
<dbReference type="EMBL" id="BMJV01000002">
    <property type="protein sequence ID" value="GGG67853.1"/>
    <property type="molecule type" value="Genomic_DNA"/>
</dbReference>
<feature type="signal peptide" evidence="2">
    <location>
        <begin position="1"/>
        <end position="22"/>
    </location>
</feature>
<dbReference type="Proteomes" id="UP000617145">
    <property type="component" value="Unassembled WGS sequence"/>
</dbReference>
<feature type="compositionally biased region" description="Polar residues" evidence="1">
    <location>
        <begin position="258"/>
        <end position="278"/>
    </location>
</feature>
<keyword evidence="2" id="KW-0732">Signal</keyword>
<name>A0A8J3EFT1_9RHOB</name>
<proteinExistence type="predicted"/>
<evidence type="ECO:0000256" key="2">
    <source>
        <dbReference type="SAM" id="SignalP"/>
    </source>
</evidence>
<reference evidence="3" key="2">
    <citation type="submission" date="2020-09" db="EMBL/GenBank/DDBJ databases">
        <authorList>
            <person name="Sun Q."/>
            <person name="Zhou Y."/>
        </authorList>
    </citation>
    <scope>NUCLEOTIDE SEQUENCE</scope>
    <source>
        <strain evidence="3">CGMCC 1.15762</strain>
    </source>
</reference>
<dbReference type="Pfam" id="PF09898">
    <property type="entry name" value="DUF2125"/>
    <property type="match status" value="1"/>
</dbReference>
<gene>
    <name evidence="3" type="ORF">GCM10011415_13690</name>
</gene>